<dbReference type="Proteomes" id="UP000648984">
    <property type="component" value="Unassembled WGS sequence"/>
</dbReference>
<dbReference type="Pfam" id="PF12019">
    <property type="entry name" value="GspH"/>
    <property type="match status" value="1"/>
</dbReference>
<dbReference type="Gene3D" id="3.55.40.10">
    <property type="entry name" value="minor pseudopilin epsh domain"/>
    <property type="match status" value="1"/>
</dbReference>
<protein>
    <recommendedName>
        <fullName evidence="2">Type II secretion system protein H</fullName>
    </recommendedName>
    <alternativeName>
        <fullName evidence="10">General secretion pathway protein H</fullName>
    </alternativeName>
</protein>
<evidence type="ECO:0000256" key="9">
    <source>
        <dbReference type="ARBA" id="ARBA00025772"/>
    </source>
</evidence>
<keyword evidence="8 11" id="KW-0472">Membrane</keyword>
<keyword evidence="14" id="KW-1185">Reference proteome</keyword>
<dbReference type="InterPro" id="IPR022346">
    <property type="entry name" value="T2SS_GspH"/>
</dbReference>
<feature type="domain" description="General secretion pathway GspH" evidence="12">
    <location>
        <begin position="55"/>
        <end position="152"/>
    </location>
</feature>
<comment type="subcellular location">
    <subcellularLocation>
        <location evidence="1">Cell inner membrane</location>
        <topology evidence="1">Single-pass membrane protein</topology>
    </subcellularLocation>
</comment>
<dbReference type="InterPro" id="IPR045584">
    <property type="entry name" value="Pilin-like"/>
</dbReference>
<evidence type="ECO:0000256" key="10">
    <source>
        <dbReference type="ARBA" id="ARBA00030775"/>
    </source>
</evidence>
<dbReference type="EMBL" id="WTVQ01000008">
    <property type="protein sequence ID" value="NMG74525.1"/>
    <property type="molecule type" value="Genomic_DNA"/>
</dbReference>
<comment type="similarity">
    <text evidence="9">Belongs to the GSP H family.</text>
</comment>
<dbReference type="NCBIfam" id="TIGR02532">
    <property type="entry name" value="IV_pilin_GFxxxE"/>
    <property type="match status" value="1"/>
</dbReference>
<evidence type="ECO:0000313" key="14">
    <source>
        <dbReference type="Proteomes" id="UP000648984"/>
    </source>
</evidence>
<evidence type="ECO:0000256" key="2">
    <source>
        <dbReference type="ARBA" id="ARBA00021549"/>
    </source>
</evidence>
<evidence type="ECO:0000256" key="6">
    <source>
        <dbReference type="ARBA" id="ARBA00022692"/>
    </source>
</evidence>
<evidence type="ECO:0000256" key="3">
    <source>
        <dbReference type="ARBA" id="ARBA00022475"/>
    </source>
</evidence>
<evidence type="ECO:0000259" key="12">
    <source>
        <dbReference type="Pfam" id="PF12019"/>
    </source>
</evidence>
<evidence type="ECO:0000256" key="5">
    <source>
        <dbReference type="ARBA" id="ARBA00022519"/>
    </source>
</evidence>
<gene>
    <name evidence="13" type="ORF">GPA25_07100</name>
</gene>
<dbReference type="Pfam" id="PF07963">
    <property type="entry name" value="N_methyl"/>
    <property type="match status" value="1"/>
</dbReference>
<evidence type="ECO:0000256" key="4">
    <source>
        <dbReference type="ARBA" id="ARBA00022481"/>
    </source>
</evidence>
<keyword evidence="4" id="KW-0488">Methylation</keyword>
<evidence type="ECO:0000256" key="1">
    <source>
        <dbReference type="ARBA" id="ARBA00004377"/>
    </source>
</evidence>
<feature type="transmembrane region" description="Helical" evidence="11">
    <location>
        <begin position="21"/>
        <end position="43"/>
    </location>
</feature>
<keyword evidence="7 11" id="KW-1133">Transmembrane helix</keyword>
<keyword evidence="3" id="KW-1003">Cell membrane</keyword>
<sequence length="161" mass="16703">MTTVRRAREHGTDVIRVQGFSLIELMVTIAILAIVAGIGYPSFQGLLATQRVRAAASALYDSMIIARSEALKNNANATFAVAGSDLSKGWTVQVGAQSVHSQSPLAGLSFSPANPAITYGATGRLIAGANAAITVTASGTDVQRCIRLDTTGRPRLTEGAC</sequence>
<evidence type="ECO:0000313" key="13">
    <source>
        <dbReference type="EMBL" id="NMG74525.1"/>
    </source>
</evidence>
<proteinExistence type="inferred from homology"/>
<dbReference type="PROSITE" id="PS00409">
    <property type="entry name" value="PROKAR_NTER_METHYL"/>
    <property type="match status" value="1"/>
</dbReference>
<evidence type="ECO:0000256" key="8">
    <source>
        <dbReference type="ARBA" id="ARBA00023136"/>
    </source>
</evidence>
<evidence type="ECO:0000256" key="11">
    <source>
        <dbReference type="SAM" id="Phobius"/>
    </source>
</evidence>
<evidence type="ECO:0000256" key="7">
    <source>
        <dbReference type="ARBA" id="ARBA00022989"/>
    </source>
</evidence>
<dbReference type="InterPro" id="IPR012902">
    <property type="entry name" value="N_methyl_site"/>
</dbReference>
<name>A0ABX1QAI3_9RHOO</name>
<keyword evidence="6 11" id="KW-0812">Transmembrane</keyword>
<dbReference type="SUPFAM" id="SSF54523">
    <property type="entry name" value="Pili subunits"/>
    <property type="match status" value="1"/>
</dbReference>
<reference evidence="13 14" key="1">
    <citation type="submission" date="2019-12" db="EMBL/GenBank/DDBJ databases">
        <title>Comparative genomics gives insights into the taxonomy of the Azoarcus-Aromatoleum group and reveals separate origins of nif in the plant-associated Azoarcus and non-plant-associated Aromatoleum sub-groups.</title>
        <authorList>
            <person name="Lafos M."/>
            <person name="Maluk M."/>
            <person name="Batista M."/>
            <person name="Junghare M."/>
            <person name="Carmona M."/>
            <person name="Faoro H."/>
            <person name="Cruz L.M."/>
            <person name="Battistoni F."/>
            <person name="De Souza E."/>
            <person name="Pedrosa F."/>
            <person name="Chen W.-M."/>
            <person name="Poole P.S."/>
            <person name="Dixon R.A."/>
            <person name="James E.K."/>
        </authorList>
    </citation>
    <scope>NUCLEOTIDE SEQUENCE [LARGE SCALE GENOMIC DNA]</scope>
    <source>
        <strain evidence="13 14">22Lin</strain>
    </source>
</reference>
<accession>A0ABX1QAI3</accession>
<comment type="caution">
    <text evidence="13">The sequence shown here is derived from an EMBL/GenBank/DDBJ whole genome shotgun (WGS) entry which is preliminary data.</text>
</comment>
<organism evidence="13 14">
    <name type="scientific">Aromatoleum diolicum</name>
    <dbReference type="NCBI Taxonomy" id="75796"/>
    <lineage>
        <taxon>Bacteria</taxon>
        <taxon>Pseudomonadati</taxon>
        <taxon>Pseudomonadota</taxon>
        <taxon>Betaproteobacteria</taxon>
        <taxon>Rhodocyclales</taxon>
        <taxon>Rhodocyclaceae</taxon>
        <taxon>Aromatoleum</taxon>
    </lineage>
</organism>
<keyword evidence="5" id="KW-0997">Cell inner membrane</keyword>
<dbReference type="RefSeq" id="WP_343034862.1">
    <property type="nucleotide sequence ID" value="NZ_WTVQ01000008.1"/>
</dbReference>